<evidence type="ECO:0000256" key="10">
    <source>
        <dbReference type="PROSITE-ProRule" id="PRU01360"/>
    </source>
</evidence>
<accession>A0ABQ0K2T1</accession>
<dbReference type="InterPro" id="IPR012910">
    <property type="entry name" value="Plug_dom"/>
</dbReference>
<comment type="subcellular location">
    <subcellularLocation>
        <location evidence="1 10">Cell outer membrane</location>
        <topology evidence="1 10">Multi-pass membrane protein</topology>
    </subcellularLocation>
</comment>
<name>A0ABQ0K2T1_9BACT</name>
<dbReference type="Gene3D" id="2.40.170.20">
    <property type="entry name" value="TonB-dependent receptor, beta-barrel domain"/>
    <property type="match status" value="1"/>
</dbReference>
<evidence type="ECO:0000256" key="8">
    <source>
        <dbReference type="ARBA" id="ARBA00023170"/>
    </source>
</evidence>
<dbReference type="PANTHER" id="PTHR30069">
    <property type="entry name" value="TONB-DEPENDENT OUTER MEMBRANE RECEPTOR"/>
    <property type="match status" value="1"/>
</dbReference>
<keyword evidence="3 10" id="KW-1134">Transmembrane beta strand</keyword>
<dbReference type="InterPro" id="IPR039426">
    <property type="entry name" value="TonB-dep_rcpt-like"/>
</dbReference>
<comment type="caution">
    <text evidence="14">The sequence shown here is derived from an EMBL/GenBank/DDBJ whole genome shotgun (WGS) entry which is preliminary data.</text>
</comment>
<dbReference type="PROSITE" id="PS52016">
    <property type="entry name" value="TONB_DEPENDENT_REC_3"/>
    <property type="match status" value="1"/>
</dbReference>
<evidence type="ECO:0000256" key="5">
    <source>
        <dbReference type="ARBA" id="ARBA00022729"/>
    </source>
</evidence>
<dbReference type="PROSITE" id="PS51257">
    <property type="entry name" value="PROKAR_LIPOPROTEIN"/>
    <property type="match status" value="1"/>
</dbReference>
<protein>
    <submittedName>
        <fullName evidence="14">Iron complex outermembrane recepter protein</fullName>
    </submittedName>
</protein>
<dbReference type="Pfam" id="PF00593">
    <property type="entry name" value="TonB_dep_Rec_b-barrel"/>
    <property type="match status" value="1"/>
</dbReference>
<keyword evidence="2 10" id="KW-0813">Transport</keyword>
<keyword evidence="8" id="KW-0675">Receptor</keyword>
<gene>
    <name evidence="14" type="ORF">BROSI_C0008</name>
</gene>
<keyword evidence="15" id="KW-1185">Reference proteome</keyword>
<evidence type="ECO:0000256" key="6">
    <source>
        <dbReference type="ARBA" id="ARBA00023077"/>
    </source>
</evidence>
<feature type="domain" description="TonB-dependent receptor-like beta-barrel" evidence="12">
    <location>
        <begin position="324"/>
        <end position="512"/>
    </location>
</feature>
<evidence type="ECO:0000256" key="4">
    <source>
        <dbReference type="ARBA" id="ARBA00022692"/>
    </source>
</evidence>
<dbReference type="RefSeq" id="WP_052566036.1">
    <property type="nucleotide sequence ID" value="NZ_BAFN01000003.1"/>
</dbReference>
<evidence type="ECO:0000256" key="9">
    <source>
        <dbReference type="ARBA" id="ARBA00023237"/>
    </source>
</evidence>
<keyword evidence="9 10" id="KW-0998">Cell outer membrane</keyword>
<evidence type="ECO:0000256" key="1">
    <source>
        <dbReference type="ARBA" id="ARBA00004571"/>
    </source>
</evidence>
<evidence type="ECO:0000313" key="15">
    <source>
        <dbReference type="Proteomes" id="UP000032309"/>
    </source>
</evidence>
<evidence type="ECO:0000256" key="2">
    <source>
        <dbReference type="ARBA" id="ARBA00022448"/>
    </source>
</evidence>
<dbReference type="InterPro" id="IPR000531">
    <property type="entry name" value="Beta-barrel_TonB"/>
</dbReference>
<dbReference type="InterPro" id="IPR037066">
    <property type="entry name" value="Plug_dom_sf"/>
</dbReference>
<feature type="domain" description="TonB-dependent receptor plug" evidence="13">
    <location>
        <begin position="97"/>
        <end position="200"/>
    </location>
</feature>
<keyword evidence="6 11" id="KW-0798">TonB box</keyword>
<evidence type="ECO:0000256" key="3">
    <source>
        <dbReference type="ARBA" id="ARBA00022452"/>
    </source>
</evidence>
<keyword evidence="4 10" id="KW-0812">Transmembrane</keyword>
<evidence type="ECO:0000256" key="7">
    <source>
        <dbReference type="ARBA" id="ARBA00023136"/>
    </source>
</evidence>
<dbReference type="Proteomes" id="UP000032309">
    <property type="component" value="Unassembled WGS sequence"/>
</dbReference>
<organism evidence="14 15">
    <name type="scientific">Candidatus Brocadia sinica JPN1</name>
    <dbReference type="NCBI Taxonomy" id="1197129"/>
    <lineage>
        <taxon>Bacteria</taxon>
        <taxon>Pseudomonadati</taxon>
        <taxon>Planctomycetota</taxon>
        <taxon>Candidatus Brocadiia</taxon>
        <taxon>Candidatus Brocadiales</taxon>
        <taxon>Candidatus Brocadiaceae</taxon>
        <taxon>Candidatus Brocadia</taxon>
    </lineage>
</organism>
<evidence type="ECO:0000259" key="13">
    <source>
        <dbReference type="Pfam" id="PF07715"/>
    </source>
</evidence>
<sequence length="515" mass="57722">MTKCLTHGLTQSLLALYLFLLSCISFHSSEIFAEDISTSRIETKKTTQSTEILSNDKEKHSRNMKVALAEGISTKAIWFGFEQEVTIATRHETPVGKAPSIVTVITAKEIKHLGYRTFVEILRTVPGFEILKKGDLGEVFPAVRGFAGSEKVRVMLNGHLVNSPRTGSAFQQFDDFPVENIERIEIIRGPGSAVYGENAFLAVINIITFDAKDIDGIKVSGGYGSFDTEEGNIVFGKTYGKVDISGMVRYRHTDGFDGIVESDIVTQIDTALASLGFPPSSQAQGRVEDWREEYDLNLKVVYKGFYVEGLYINKNMGPFIGPQFALADESNIEQNYVFGEAGYRNTFDEKFTIRPRLYYDQFDRNSYIEALPENAHVPLDTDGDGVIDKINTYPDGLIGNAYIKERVVGTEVPFDYKIFDGNIITLGFEYRLIGQTNPHFFTTYNPRTLDPLDSLQDQADTYPFIKEATRRIWSVYLQDAWDITDTLNLTLGVRHDEYSDFGNTTSPRAGLTGHS</sequence>
<keyword evidence="7 10" id="KW-0472">Membrane</keyword>
<dbReference type="SUPFAM" id="SSF56935">
    <property type="entry name" value="Porins"/>
    <property type="match status" value="1"/>
</dbReference>
<dbReference type="Pfam" id="PF07715">
    <property type="entry name" value="Plug"/>
    <property type="match status" value="1"/>
</dbReference>
<evidence type="ECO:0000259" key="12">
    <source>
        <dbReference type="Pfam" id="PF00593"/>
    </source>
</evidence>
<proteinExistence type="inferred from homology"/>
<reference evidence="15" key="1">
    <citation type="journal article" date="2015" name="Genome Announc.">
        <title>Draft Genome Sequence of an Anaerobic Ammonium-Oxidizing Bacterium, "Candidatus Brocadia sinica".</title>
        <authorList>
            <person name="Oshiki M."/>
            <person name="Shinyako-Hata K."/>
            <person name="Satoh H."/>
            <person name="Okabe S."/>
        </authorList>
    </citation>
    <scope>NUCLEOTIDE SEQUENCE [LARGE SCALE GENOMIC DNA]</scope>
    <source>
        <strain evidence="15">JPN1</strain>
    </source>
</reference>
<comment type="similarity">
    <text evidence="10 11">Belongs to the TonB-dependent receptor family.</text>
</comment>
<keyword evidence="5" id="KW-0732">Signal</keyword>
<dbReference type="EMBL" id="BAFN01000003">
    <property type="protein sequence ID" value="GAN35404.1"/>
    <property type="molecule type" value="Genomic_DNA"/>
</dbReference>
<dbReference type="InterPro" id="IPR036942">
    <property type="entry name" value="Beta-barrel_TonB_sf"/>
</dbReference>
<dbReference type="PANTHER" id="PTHR30069:SF29">
    <property type="entry name" value="HEMOGLOBIN AND HEMOGLOBIN-HAPTOGLOBIN-BINDING PROTEIN 1-RELATED"/>
    <property type="match status" value="1"/>
</dbReference>
<evidence type="ECO:0000313" key="14">
    <source>
        <dbReference type="EMBL" id="GAN35404.1"/>
    </source>
</evidence>
<dbReference type="Gene3D" id="2.170.130.10">
    <property type="entry name" value="TonB-dependent receptor, plug domain"/>
    <property type="match status" value="1"/>
</dbReference>
<evidence type="ECO:0000256" key="11">
    <source>
        <dbReference type="RuleBase" id="RU003357"/>
    </source>
</evidence>